<dbReference type="Proteomes" id="UP000054928">
    <property type="component" value="Unassembled WGS sequence"/>
</dbReference>
<reference evidence="2" key="1">
    <citation type="submission" date="2014-09" db="EMBL/GenBank/DDBJ databases">
        <authorList>
            <person name="Sharma Rahul"/>
            <person name="Thines Marco"/>
        </authorList>
    </citation>
    <scope>NUCLEOTIDE SEQUENCE [LARGE SCALE GENOMIC DNA]</scope>
</reference>
<name>A0A0P1ACW9_PLAHL</name>
<keyword evidence="2" id="KW-1185">Reference proteome</keyword>
<dbReference type="EMBL" id="CCYD01000321">
    <property type="protein sequence ID" value="CEG38312.1"/>
    <property type="molecule type" value="Genomic_DNA"/>
</dbReference>
<dbReference type="GeneID" id="36403448"/>
<evidence type="ECO:0000313" key="2">
    <source>
        <dbReference type="Proteomes" id="UP000054928"/>
    </source>
</evidence>
<sequence length="69" mass="7793">MQSLCYTRHRLGIQDNRAKTDTPRAQTASTRLSYLDYRILSTFSCAIVLIDLKHLAPDRCSKDGGAQSY</sequence>
<organism evidence="1 2">
    <name type="scientific">Plasmopara halstedii</name>
    <name type="common">Downy mildew of sunflower</name>
    <dbReference type="NCBI Taxonomy" id="4781"/>
    <lineage>
        <taxon>Eukaryota</taxon>
        <taxon>Sar</taxon>
        <taxon>Stramenopiles</taxon>
        <taxon>Oomycota</taxon>
        <taxon>Peronosporomycetes</taxon>
        <taxon>Peronosporales</taxon>
        <taxon>Peronosporaceae</taxon>
        <taxon>Plasmopara</taxon>
    </lineage>
</organism>
<accession>A0A0P1ACW9</accession>
<dbReference type="RefSeq" id="XP_024574681.1">
    <property type="nucleotide sequence ID" value="XM_024723734.1"/>
</dbReference>
<dbReference type="AlphaFoldDB" id="A0A0P1ACW9"/>
<evidence type="ECO:0000313" key="1">
    <source>
        <dbReference type="EMBL" id="CEG38312.1"/>
    </source>
</evidence>
<proteinExistence type="predicted"/>
<protein>
    <submittedName>
        <fullName evidence="1">Uncharacterized protein</fullName>
    </submittedName>
</protein>